<feature type="region of interest" description="Disordered" evidence="1">
    <location>
        <begin position="1"/>
        <end position="50"/>
    </location>
</feature>
<feature type="compositionally biased region" description="Low complexity" evidence="1">
    <location>
        <begin position="1"/>
        <end position="23"/>
    </location>
</feature>
<evidence type="ECO:0000256" key="1">
    <source>
        <dbReference type="SAM" id="MobiDB-lite"/>
    </source>
</evidence>
<proteinExistence type="predicted"/>
<gene>
    <name evidence="2" type="ORF">P7122_05915</name>
</gene>
<reference evidence="2 3" key="1">
    <citation type="submission" date="2023-03" db="EMBL/GenBank/DDBJ databases">
        <title>Strain YYF002 represents a novel species in the genus Winogradskyella isolated from seawater.</title>
        <authorList>
            <person name="Fu Z.-Y."/>
        </authorList>
    </citation>
    <scope>NUCLEOTIDE SEQUENCE [LARGE SCALE GENOMIC DNA]</scope>
    <source>
        <strain evidence="2 3">YYF002</strain>
    </source>
</reference>
<dbReference type="EMBL" id="JARSBN010000003">
    <property type="protein sequence ID" value="MDG4715398.1"/>
    <property type="molecule type" value="Genomic_DNA"/>
</dbReference>
<keyword evidence="3" id="KW-1185">Reference proteome</keyword>
<feature type="compositionally biased region" description="Low complexity" evidence="1">
    <location>
        <begin position="35"/>
        <end position="50"/>
    </location>
</feature>
<evidence type="ECO:0000313" key="2">
    <source>
        <dbReference type="EMBL" id="MDG4715398.1"/>
    </source>
</evidence>
<accession>A0ABT6G056</accession>
<evidence type="ECO:0000313" key="3">
    <source>
        <dbReference type="Proteomes" id="UP001529085"/>
    </source>
</evidence>
<sequence>MAKGKNSKPNSNSGKGSSKKSGSYVGLGESKTPKVNGTTRGVNTGGRPKK</sequence>
<dbReference type="RefSeq" id="WP_278004858.1">
    <property type="nucleotide sequence ID" value="NZ_JARSBN010000003.1"/>
</dbReference>
<comment type="caution">
    <text evidence="2">The sequence shown here is derived from an EMBL/GenBank/DDBJ whole genome shotgun (WGS) entry which is preliminary data.</text>
</comment>
<organism evidence="2 3">
    <name type="scientific">Winogradskyella marincola</name>
    <dbReference type="NCBI Taxonomy" id="3037795"/>
    <lineage>
        <taxon>Bacteria</taxon>
        <taxon>Pseudomonadati</taxon>
        <taxon>Bacteroidota</taxon>
        <taxon>Flavobacteriia</taxon>
        <taxon>Flavobacteriales</taxon>
        <taxon>Flavobacteriaceae</taxon>
        <taxon>Winogradskyella</taxon>
    </lineage>
</organism>
<dbReference type="Proteomes" id="UP001529085">
    <property type="component" value="Unassembled WGS sequence"/>
</dbReference>
<name>A0ABT6G056_9FLAO</name>
<evidence type="ECO:0008006" key="4">
    <source>
        <dbReference type="Google" id="ProtNLM"/>
    </source>
</evidence>
<protein>
    <recommendedName>
        <fullName evidence="4">Ribosomal small subunit protein bTHX</fullName>
    </recommendedName>
</protein>